<comment type="caution">
    <text evidence="1">The sequence shown here is derived from an EMBL/GenBank/DDBJ whole genome shotgun (WGS) entry which is preliminary data.</text>
</comment>
<sequence>MSTIGWYVHHHGSGHLVRFLAVRPHLSDDVVVLSSLPEPAALPPRTRWVVLDRDDDVVTGPDGVARDPHEADPRAGGHLHWAPLHHPGHTRRLATIAEVVAAERPGAFVVDVSAEVGVLVRLLGVPLVAMTQPGVREDAPHRLARGLAHAVVAPWPAGRIAGAPPELHEVGGVSRFGGRPRSAAPEPGRVLLLGGGPEAPLRAPGTTGDWHWHRLGDEGWVEDPWHDLCRAEVIVSAAGQNAVADLAAAGARAVVIAQDRPFDEQRATADALREGGLAVVVDAWPDDDAWPALLEAARRLDPPWERWQVAGAAERAAAVISSTTERWR</sequence>
<dbReference type="Gene3D" id="3.40.50.2000">
    <property type="entry name" value="Glycogen Phosphorylase B"/>
    <property type="match status" value="1"/>
</dbReference>
<dbReference type="OrthoDB" id="9809594at2"/>
<evidence type="ECO:0000313" key="2">
    <source>
        <dbReference type="Proteomes" id="UP000245166"/>
    </source>
</evidence>
<name>A0A2U1ZZE1_9MICO</name>
<evidence type="ECO:0008006" key="3">
    <source>
        <dbReference type="Google" id="ProtNLM"/>
    </source>
</evidence>
<dbReference type="RefSeq" id="WP_109230723.1">
    <property type="nucleotide sequence ID" value="NZ_PYHR01000002.1"/>
</dbReference>
<dbReference type="Proteomes" id="UP000245166">
    <property type="component" value="Unassembled WGS sequence"/>
</dbReference>
<accession>A0A2U1ZZE1</accession>
<evidence type="ECO:0000313" key="1">
    <source>
        <dbReference type="EMBL" id="PWD52341.1"/>
    </source>
</evidence>
<dbReference type="EMBL" id="PYHR01000002">
    <property type="protein sequence ID" value="PWD52341.1"/>
    <property type="molecule type" value="Genomic_DNA"/>
</dbReference>
<protein>
    <recommendedName>
        <fullName evidence="3">Glycosyl transferase family 28 C-terminal domain-containing protein</fullName>
    </recommendedName>
</protein>
<proteinExistence type="predicted"/>
<keyword evidence="2" id="KW-1185">Reference proteome</keyword>
<gene>
    <name evidence="1" type="ORF">C8046_03795</name>
</gene>
<dbReference type="AlphaFoldDB" id="A0A2U1ZZE1"/>
<dbReference type="SUPFAM" id="SSF53756">
    <property type="entry name" value="UDP-Glycosyltransferase/glycogen phosphorylase"/>
    <property type="match status" value="1"/>
</dbReference>
<reference evidence="1 2" key="1">
    <citation type="submission" date="2018-03" db="EMBL/GenBank/DDBJ databases">
        <title>Genome assembly of novel Miniimonas species PCH200.</title>
        <authorList>
            <person name="Thakur V."/>
            <person name="Kumar V."/>
            <person name="Singh D."/>
        </authorList>
    </citation>
    <scope>NUCLEOTIDE SEQUENCE [LARGE SCALE GENOMIC DNA]</scope>
    <source>
        <strain evidence="1 2">PCH200</strain>
    </source>
</reference>
<organism evidence="1 2">
    <name type="scientific">Serinibacter arcticus</name>
    <dbReference type="NCBI Taxonomy" id="1655435"/>
    <lineage>
        <taxon>Bacteria</taxon>
        <taxon>Bacillati</taxon>
        <taxon>Actinomycetota</taxon>
        <taxon>Actinomycetes</taxon>
        <taxon>Micrococcales</taxon>
        <taxon>Beutenbergiaceae</taxon>
        <taxon>Serinibacter</taxon>
    </lineage>
</organism>